<keyword evidence="2" id="KW-0540">Nuclease</keyword>
<dbReference type="Pfam" id="PF08652">
    <property type="entry name" value="RAI1"/>
    <property type="match status" value="1"/>
</dbReference>
<proteinExistence type="inferred from homology"/>
<keyword evidence="2" id="KW-0694">RNA-binding</keyword>
<comment type="caution">
    <text evidence="5">The sequence shown here is derived from an EMBL/GenBank/DDBJ whole genome shotgun (WGS) entry which is preliminary data.</text>
</comment>
<dbReference type="InterPro" id="IPR013961">
    <property type="entry name" value="RAI1"/>
</dbReference>
<dbReference type="EMBL" id="CALNXK010000124">
    <property type="protein sequence ID" value="CAH3162837.1"/>
    <property type="molecule type" value="Genomic_DNA"/>
</dbReference>
<dbReference type="Proteomes" id="UP001159405">
    <property type="component" value="Unassembled WGS sequence"/>
</dbReference>
<evidence type="ECO:0000313" key="6">
    <source>
        <dbReference type="Proteomes" id="UP001159405"/>
    </source>
</evidence>
<evidence type="ECO:0000259" key="4">
    <source>
        <dbReference type="Pfam" id="PF08652"/>
    </source>
</evidence>
<dbReference type="EC" id="3.6.1.-" evidence="2"/>
<accession>A0ABN8QF38</accession>
<evidence type="ECO:0000256" key="2">
    <source>
        <dbReference type="RuleBase" id="RU367113"/>
    </source>
</evidence>
<name>A0ABN8QF38_9CNID</name>
<sequence length="403" mass="46834">MKRSVDQPEDLHSKRARPDTPKTKKTFTVTPIKAFRGELPFYRQPVEVGCFSLDENRGFHDDKRQLRIFSPPHSVDFDLRAGYKEFVKRNEDEKEGLKHLLQWTNRHREKFEVIQSPSAKRFPSETPSSTSLHTDFITWRGHLTKIMCTPYETRDTWEMAATLHNGTIYISEIETEENREKRENMEEKHKEMCYWGYNFESYVTSPVDKNRHCKNGAVAKTEGCASNDSEAFITVIRTRLGKHSLVFGAEVDCCAKAEGDAPANYIELKTSIQPHHHNQHYNFKRYKLIKWWAQSYLAGVPKIICGFRDHHGQVRELQTYNTLAIPRLVRDDEGLWESSICLNFLDRFLEWVKTVVVKSGPGVVYLFSWKRPFEEVTVSEVSDGSRSVLPDWYLESFGSNASP</sequence>
<dbReference type="InterPro" id="IPR039039">
    <property type="entry name" value="RAI1-like_fam"/>
</dbReference>
<comment type="function">
    <text evidence="2">Decapping enzyme for NAD-capped RNAs: specifically hydrolyzes the nicotinamide adenine dinucleotide (NAD) cap from a subset of RNAs by removing the entire NAD moiety from the 5'-end of an NAD-capped RNA.</text>
</comment>
<dbReference type="PANTHER" id="PTHR12395">
    <property type="entry name" value="DOM-3 RELATED"/>
    <property type="match status" value="1"/>
</dbReference>
<gene>
    <name evidence="5" type="ORF">PLOB_00005498</name>
</gene>
<comment type="similarity">
    <text evidence="1 2">Belongs to the DXO/Dom3Z family.</text>
</comment>
<feature type="region of interest" description="Disordered" evidence="3">
    <location>
        <begin position="1"/>
        <end position="25"/>
    </location>
</feature>
<organism evidence="5 6">
    <name type="scientific">Porites lobata</name>
    <dbReference type="NCBI Taxonomy" id="104759"/>
    <lineage>
        <taxon>Eukaryota</taxon>
        <taxon>Metazoa</taxon>
        <taxon>Cnidaria</taxon>
        <taxon>Anthozoa</taxon>
        <taxon>Hexacorallia</taxon>
        <taxon>Scleractinia</taxon>
        <taxon>Fungiina</taxon>
        <taxon>Poritidae</taxon>
        <taxon>Porites</taxon>
    </lineage>
</organism>
<dbReference type="PANTHER" id="PTHR12395:SF9">
    <property type="entry name" value="DECAPPING AND EXORIBONUCLEASE PROTEIN"/>
    <property type="match status" value="1"/>
</dbReference>
<evidence type="ECO:0000256" key="3">
    <source>
        <dbReference type="SAM" id="MobiDB-lite"/>
    </source>
</evidence>
<evidence type="ECO:0000256" key="1">
    <source>
        <dbReference type="ARBA" id="ARBA00006562"/>
    </source>
</evidence>
<feature type="domain" description="RAI1-like" evidence="4">
    <location>
        <begin position="43"/>
        <end position="393"/>
    </location>
</feature>
<keyword evidence="6" id="KW-1185">Reference proteome</keyword>
<comment type="cofactor">
    <cofactor evidence="2">
        <name>a divalent metal cation</name>
        <dbReference type="ChEBI" id="CHEBI:60240"/>
    </cofactor>
</comment>
<keyword evidence="2" id="KW-0378">Hydrolase</keyword>
<keyword evidence="2" id="KW-0479">Metal-binding</keyword>
<comment type="subcellular location">
    <subcellularLocation>
        <location evidence="2">Nucleus</location>
    </subcellularLocation>
</comment>
<evidence type="ECO:0000313" key="5">
    <source>
        <dbReference type="EMBL" id="CAH3162837.1"/>
    </source>
</evidence>
<feature type="compositionally biased region" description="Basic and acidic residues" evidence="3">
    <location>
        <begin position="1"/>
        <end position="22"/>
    </location>
</feature>
<reference evidence="5 6" key="1">
    <citation type="submission" date="2022-05" db="EMBL/GenBank/DDBJ databases">
        <authorList>
            <consortium name="Genoscope - CEA"/>
            <person name="William W."/>
        </authorList>
    </citation>
    <scope>NUCLEOTIDE SEQUENCE [LARGE SCALE GENOMIC DNA]</scope>
</reference>
<keyword evidence="2" id="KW-0547">Nucleotide-binding</keyword>
<protein>
    <recommendedName>
        <fullName evidence="2">Decapping nuclease</fullName>
        <ecNumber evidence="2">3.6.1.-</ecNumber>
    </recommendedName>
</protein>
<keyword evidence="2" id="KW-0539">Nucleus</keyword>